<gene>
    <name evidence="2" type="ORF">I303_08208</name>
    <name evidence="3" type="ORF">I303_106534</name>
</gene>
<feature type="compositionally biased region" description="Basic and acidic residues" evidence="1">
    <location>
        <begin position="337"/>
        <end position="358"/>
    </location>
</feature>
<sequence>MPSQNNQTWSPRHSEDFIRRPSGDPTFHLRDDYEDVPNNTSMAGGTGRRRSLIKVVDFNTWGRKTKVPLGLPRTQTQSQSRPADRLEVKTNHESRLRGFTVVNKLRIKRRSKAFTKRNEDGDAGATAINTNVSRNDAALGGVNPLKRVWARTGSGASASAQADADADLKMEEETEKAADIVERRGSDWPPTQWRELNLPLSLDLSCIPTFTGEHIEITRLKENFDNYQIGGDKNQNQDQACDRSDRSIRSRSEETLPIKGGTNPSLDEFTGSKSSGRVDTPLEMPLMPQLNLRKSHSSILSPVLDTEEEREPELGTVDEDKGTAEPTNTPARSARIPRQERCDDSRRTSKDEHHVEDDKHDDDENDDGKEEFFTPTYRPSSVLLKSSFPSKFDTLSRVGKGQRGNDIPQFDLTIFSPRPRSMILPQAPVLRGLSLSLIDHSLPISPLELPSTTATTTTSSSISFSSLPPPPSTTTSSSEVITNTEELETSSWPTPLLSKDPPNSPHIPILMPIPRRGARPGTRTPNQSIESVLNPQRIVTVGRHKSLTDRRPSRPSSGRNSSITLDNAISKSNSISHTLTHTQTQDIPPTTRRRMSLIIKPAILPCPTPPSLITSPKSLGTEYIPPLFSPSSISPTSQTYFSSSVSSSSLSNASISGLPIRRGRGSLKMKLPQSYFRPSQDSNSASVLSSEEEAKEHVPTPGTFGLEGERGRWDTGNVNPYFA</sequence>
<evidence type="ECO:0000313" key="2">
    <source>
        <dbReference type="EMBL" id="OBR81438.1"/>
    </source>
</evidence>
<evidence type="ECO:0000256" key="1">
    <source>
        <dbReference type="SAM" id="MobiDB-lite"/>
    </source>
</evidence>
<dbReference type="GeneID" id="28971907"/>
<protein>
    <submittedName>
        <fullName evidence="2">Uncharacterized protein</fullName>
    </submittedName>
</protein>
<feature type="compositionally biased region" description="Polar residues" evidence="1">
    <location>
        <begin position="479"/>
        <end position="493"/>
    </location>
</feature>
<reference evidence="3" key="2">
    <citation type="submission" date="2013-07" db="EMBL/GenBank/DDBJ databases">
        <authorList>
            <consortium name="The Broad Institute Genome Sequencing Platform"/>
            <person name="Cuomo C."/>
            <person name="Litvintseva A."/>
            <person name="Chen Y."/>
            <person name="Heitman J."/>
            <person name="Sun S."/>
            <person name="Springer D."/>
            <person name="Dromer F."/>
            <person name="Young S.K."/>
            <person name="Zeng Q."/>
            <person name="Gargeya S."/>
            <person name="Fitzgerald M."/>
            <person name="Abouelleil A."/>
            <person name="Alvarado L."/>
            <person name="Berlin A.M."/>
            <person name="Chapman S.B."/>
            <person name="Dewar J."/>
            <person name="Goldberg J."/>
            <person name="Griggs A."/>
            <person name="Gujja S."/>
            <person name="Hansen M."/>
            <person name="Howarth C."/>
            <person name="Imamovic A."/>
            <person name="Larimer J."/>
            <person name="McCowan C."/>
            <person name="Murphy C."/>
            <person name="Pearson M."/>
            <person name="Priest M."/>
            <person name="Roberts A."/>
            <person name="Saif S."/>
            <person name="Shea T."/>
            <person name="Sykes S."/>
            <person name="Wortman J."/>
            <person name="Nusbaum C."/>
            <person name="Birren B."/>
        </authorList>
    </citation>
    <scope>NUCLEOTIDE SEQUENCE</scope>
    <source>
        <strain evidence="3">CBS 10117</strain>
    </source>
</reference>
<dbReference type="AlphaFoldDB" id="A0A1A5ZUF7"/>
<keyword evidence="4" id="KW-1185">Reference proteome</keyword>
<feature type="compositionally biased region" description="Polar residues" evidence="1">
    <location>
        <begin position="676"/>
        <end position="689"/>
    </location>
</feature>
<feature type="region of interest" description="Disordered" evidence="1">
    <location>
        <begin position="228"/>
        <end position="282"/>
    </location>
</feature>
<dbReference type="Proteomes" id="UP000078595">
    <property type="component" value="Chromosome 8"/>
</dbReference>
<dbReference type="VEuPathDB" id="FungiDB:I303_08208"/>
<name>A0A1A5ZUF7_9TREE</name>
<proteinExistence type="predicted"/>
<feature type="region of interest" description="Disordered" evidence="1">
    <location>
        <begin position="444"/>
        <end position="569"/>
    </location>
</feature>
<feature type="compositionally biased region" description="Low complexity" evidence="1">
    <location>
        <begin position="512"/>
        <end position="525"/>
    </location>
</feature>
<feature type="region of interest" description="Disordered" evidence="1">
    <location>
        <begin position="302"/>
        <end position="375"/>
    </location>
</feature>
<dbReference type="RefSeq" id="XP_018259280.1">
    <property type="nucleotide sequence ID" value="XM_018411468.1"/>
</dbReference>
<dbReference type="EMBL" id="KI894037">
    <property type="protein sequence ID" value="OBR81438.1"/>
    <property type="molecule type" value="Genomic_DNA"/>
</dbReference>
<feature type="compositionally biased region" description="Basic and acidic residues" evidence="1">
    <location>
        <begin position="12"/>
        <end position="31"/>
    </location>
</feature>
<organism evidence="2">
    <name type="scientific">Kwoniella dejecticola CBS 10117</name>
    <dbReference type="NCBI Taxonomy" id="1296121"/>
    <lineage>
        <taxon>Eukaryota</taxon>
        <taxon>Fungi</taxon>
        <taxon>Dikarya</taxon>
        <taxon>Basidiomycota</taxon>
        <taxon>Agaricomycotina</taxon>
        <taxon>Tremellomycetes</taxon>
        <taxon>Tremellales</taxon>
        <taxon>Cryptococcaceae</taxon>
        <taxon>Kwoniella</taxon>
    </lineage>
</organism>
<feature type="compositionally biased region" description="Low complexity" evidence="1">
    <location>
        <begin position="445"/>
        <end position="466"/>
    </location>
</feature>
<evidence type="ECO:0000313" key="3">
    <source>
        <dbReference type="EMBL" id="WWC63929.1"/>
    </source>
</evidence>
<feature type="compositionally biased region" description="Acidic residues" evidence="1">
    <location>
        <begin position="359"/>
        <end position="369"/>
    </location>
</feature>
<dbReference type="KEGG" id="kdj:28971907"/>
<reference evidence="2" key="1">
    <citation type="submission" date="2013-07" db="EMBL/GenBank/DDBJ databases">
        <title>The Genome Sequence of Cryptococcus dejecticola CBS10117.</title>
        <authorList>
            <consortium name="The Broad Institute Genome Sequencing Platform"/>
            <person name="Cuomo C."/>
            <person name="Litvintseva A."/>
            <person name="Chen Y."/>
            <person name="Heitman J."/>
            <person name="Sun S."/>
            <person name="Springer D."/>
            <person name="Dromer F."/>
            <person name="Young S.K."/>
            <person name="Zeng Q."/>
            <person name="Gargeya S."/>
            <person name="Fitzgerald M."/>
            <person name="Abouelleil A."/>
            <person name="Alvarado L."/>
            <person name="Berlin A.M."/>
            <person name="Chapman S.B."/>
            <person name="Dewar J."/>
            <person name="Goldberg J."/>
            <person name="Griggs A."/>
            <person name="Gujja S."/>
            <person name="Hansen M."/>
            <person name="Howarth C."/>
            <person name="Imamovic A."/>
            <person name="Larimer J."/>
            <person name="McCowan C."/>
            <person name="Murphy C."/>
            <person name="Pearson M."/>
            <person name="Priest M."/>
            <person name="Roberts A."/>
            <person name="Saif S."/>
            <person name="Shea T."/>
            <person name="Sykes S."/>
            <person name="Wortman J."/>
            <person name="Nusbaum C."/>
            <person name="Birren B."/>
        </authorList>
    </citation>
    <scope>NUCLEOTIDE SEQUENCE [LARGE SCALE GENOMIC DNA]</scope>
    <source>
        <strain evidence="2">CBS 10117</strain>
    </source>
</reference>
<feature type="compositionally biased region" description="Polar residues" evidence="1">
    <location>
        <begin position="1"/>
        <end position="11"/>
    </location>
</feature>
<accession>A0A1A5ZUF7</accession>
<reference evidence="3" key="3">
    <citation type="submission" date="2024-02" db="EMBL/GenBank/DDBJ databases">
        <title>Comparative genomics of Cryptococcus and Kwoniella reveals pathogenesis evolution and contrasting modes of karyotype evolution via chromosome fusion or intercentromeric recombination.</title>
        <authorList>
            <person name="Coelho M.A."/>
            <person name="David-Palma M."/>
            <person name="Shea T."/>
            <person name="Bowers K."/>
            <person name="McGinley-Smith S."/>
            <person name="Mohammad A.W."/>
            <person name="Gnirke A."/>
            <person name="Yurkov A.M."/>
            <person name="Nowrousian M."/>
            <person name="Sun S."/>
            <person name="Cuomo C.A."/>
            <person name="Heitman J."/>
        </authorList>
    </citation>
    <scope>NUCLEOTIDE SEQUENCE</scope>
    <source>
        <strain evidence="3">CBS 10117</strain>
    </source>
</reference>
<dbReference type="OrthoDB" id="2565099at2759"/>
<dbReference type="EMBL" id="CP144537">
    <property type="protein sequence ID" value="WWC63929.1"/>
    <property type="molecule type" value="Genomic_DNA"/>
</dbReference>
<evidence type="ECO:0000313" key="4">
    <source>
        <dbReference type="Proteomes" id="UP000078595"/>
    </source>
</evidence>
<feature type="region of interest" description="Disordered" evidence="1">
    <location>
        <begin position="1"/>
        <end position="47"/>
    </location>
</feature>
<feature type="region of interest" description="Disordered" evidence="1">
    <location>
        <begin position="67"/>
        <end position="87"/>
    </location>
</feature>
<feature type="compositionally biased region" description="Basic and acidic residues" evidence="1">
    <location>
        <begin position="240"/>
        <end position="256"/>
    </location>
</feature>
<feature type="region of interest" description="Disordered" evidence="1">
    <location>
        <begin position="673"/>
        <end position="723"/>
    </location>
</feature>